<dbReference type="PROSITE" id="PS50181">
    <property type="entry name" value="FBOX"/>
    <property type="match status" value="1"/>
</dbReference>
<organism evidence="4 5">
    <name type="scientific">Turnera subulata</name>
    <dbReference type="NCBI Taxonomy" id="218843"/>
    <lineage>
        <taxon>Eukaryota</taxon>
        <taxon>Viridiplantae</taxon>
        <taxon>Streptophyta</taxon>
        <taxon>Embryophyta</taxon>
        <taxon>Tracheophyta</taxon>
        <taxon>Spermatophyta</taxon>
        <taxon>Magnoliopsida</taxon>
        <taxon>eudicotyledons</taxon>
        <taxon>Gunneridae</taxon>
        <taxon>Pentapetalae</taxon>
        <taxon>rosids</taxon>
        <taxon>fabids</taxon>
        <taxon>Malpighiales</taxon>
        <taxon>Passifloraceae</taxon>
        <taxon>Turnera</taxon>
    </lineage>
</organism>
<comment type="caution">
    <text evidence="4">The sequence shown here is derived from an EMBL/GenBank/DDBJ whole genome shotgun (WGS) entry which is preliminary data.</text>
</comment>
<feature type="region of interest" description="Disordered" evidence="2">
    <location>
        <begin position="57"/>
        <end position="111"/>
    </location>
</feature>
<dbReference type="GO" id="GO:0005634">
    <property type="term" value="C:nucleus"/>
    <property type="evidence" value="ECO:0007669"/>
    <property type="project" value="UniProtKB-SubCell"/>
</dbReference>
<dbReference type="OrthoDB" id="3219396at2759"/>
<dbReference type="Gene3D" id="1.20.1280.50">
    <property type="match status" value="1"/>
</dbReference>
<evidence type="ECO:0000256" key="2">
    <source>
        <dbReference type="SAM" id="MobiDB-lite"/>
    </source>
</evidence>
<dbReference type="Pfam" id="PF12937">
    <property type="entry name" value="F-box-like"/>
    <property type="match status" value="1"/>
</dbReference>
<dbReference type="Proteomes" id="UP001141552">
    <property type="component" value="Unassembled WGS sequence"/>
</dbReference>
<dbReference type="EMBL" id="JAKUCV010005135">
    <property type="protein sequence ID" value="KAJ4832424.1"/>
    <property type="molecule type" value="Genomic_DNA"/>
</dbReference>
<evidence type="ECO:0000313" key="4">
    <source>
        <dbReference type="EMBL" id="KAJ4832424.1"/>
    </source>
</evidence>
<dbReference type="AlphaFoldDB" id="A0A9Q0J8N6"/>
<protein>
    <recommendedName>
        <fullName evidence="1">F-box protein</fullName>
    </recommendedName>
</protein>
<comment type="function">
    <text evidence="1">Acts as a component of a SCF E3 ubiquitin ligase complexes.</text>
</comment>
<evidence type="ECO:0000259" key="3">
    <source>
        <dbReference type="PROSITE" id="PS50181"/>
    </source>
</evidence>
<feature type="domain" description="F-box" evidence="3">
    <location>
        <begin position="5"/>
        <end position="52"/>
    </location>
</feature>
<evidence type="ECO:0000313" key="5">
    <source>
        <dbReference type="Proteomes" id="UP001141552"/>
    </source>
</evidence>
<dbReference type="GO" id="GO:0019005">
    <property type="term" value="C:SCF ubiquitin ligase complex"/>
    <property type="evidence" value="ECO:0007669"/>
    <property type="project" value="UniProtKB-UniRule"/>
</dbReference>
<sequence length="130" mass="13594">MAEEVSSFSNFPEDVQLCILSFLSPAEIANIALTSKRFAPLCRNDSKLWHSLCARQWAPRPKSTSRATTRSPTTSSTAPSPAGTISSASGAAAARAAKGTSPLPRSSSLSGALPFVSGSRVSAVPYVHCR</sequence>
<dbReference type="GO" id="GO:0005737">
    <property type="term" value="C:cytoplasm"/>
    <property type="evidence" value="ECO:0007669"/>
    <property type="project" value="TreeGrafter"/>
</dbReference>
<keyword evidence="1" id="KW-0833">Ubl conjugation pathway</keyword>
<dbReference type="InterPro" id="IPR001810">
    <property type="entry name" value="F-box_dom"/>
</dbReference>
<name>A0A9Q0J8N6_9ROSI</name>
<dbReference type="GO" id="GO:0031146">
    <property type="term" value="P:SCF-dependent proteasomal ubiquitin-dependent protein catabolic process"/>
    <property type="evidence" value="ECO:0007669"/>
    <property type="project" value="UniProtKB-UniRule"/>
</dbReference>
<reference evidence="4" key="2">
    <citation type="journal article" date="2023" name="Plants (Basel)">
        <title>Annotation of the Turnera subulata (Passifloraceae) Draft Genome Reveals the S-Locus Evolved after the Divergence of Turneroideae from Passifloroideae in a Stepwise Manner.</title>
        <authorList>
            <person name="Henning P.M."/>
            <person name="Roalson E.H."/>
            <person name="Mir W."/>
            <person name="McCubbin A.G."/>
            <person name="Shore J.S."/>
        </authorList>
    </citation>
    <scope>NUCLEOTIDE SEQUENCE</scope>
    <source>
        <strain evidence="4">F60SS</strain>
    </source>
</reference>
<evidence type="ECO:0000256" key="1">
    <source>
        <dbReference type="RuleBase" id="RU369085"/>
    </source>
</evidence>
<dbReference type="InterPro" id="IPR036047">
    <property type="entry name" value="F-box-like_dom_sf"/>
</dbReference>
<dbReference type="SUPFAM" id="SSF81383">
    <property type="entry name" value="F-box domain"/>
    <property type="match status" value="1"/>
</dbReference>
<comment type="pathway">
    <text evidence="1">Protein modification; protein ubiquitination.</text>
</comment>
<dbReference type="GO" id="GO:0016567">
    <property type="term" value="P:protein ubiquitination"/>
    <property type="evidence" value="ECO:0007669"/>
    <property type="project" value="UniProtKB-UniRule"/>
</dbReference>
<accession>A0A9Q0J8N6</accession>
<gene>
    <name evidence="4" type="ORF">Tsubulata_043853</name>
</gene>
<dbReference type="GO" id="GO:0009740">
    <property type="term" value="P:gibberellic acid mediated signaling pathway"/>
    <property type="evidence" value="ECO:0007669"/>
    <property type="project" value="TreeGrafter"/>
</dbReference>
<dbReference type="SMART" id="SM00256">
    <property type="entry name" value="FBOX"/>
    <property type="match status" value="1"/>
</dbReference>
<keyword evidence="5" id="KW-1185">Reference proteome</keyword>
<dbReference type="PANTHER" id="PTHR12874:SF28">
    <property type="entry name" value="F-BOX PROTEIN"/>
    <property type="match status" value="1"/>
</dbReference>
<dbReference type="PANTHER" id="PTHR12874">
    <property type="entry name" value="F-BOX ONLY PROTEIN 48-RELATED"/>
    <property type="match status" value="1"/>
</dbReference>
<comment type="subcellular location">
    <subcellularLocation>
        <location evidence="1">Nucleus</location>
    </subcellularLocation>
</comment>
<reference evidence="4" key="1">
    <citation type="submission" date="2022-02" db="EMBL/GenBank/DDBJ databases">
        <authorList>
            <person name="Henning P.M."/>
            <person name="McCubbin A.G."/>
            <person name="Shore J.S."/>
        </authorList>
    </citation>
    <scope>NUCLEOTIDE SEQUENCE</scope>
    <source>
        <strain evidence="4">F60SS</strain>
        <tissue evidence="4">Leaves</tissue>
    </source>
</reference>
<proteinExistence type="predicted"/>
<comment type="subunit">
    <text evidence="1">Component of the SCF-type E3 ligase complex.</text>
</comment>
<keyword evidence="1" id="KW-0539">Nucleus</keyword>
<feature type="compositionally biased region" description="Low complexity" evidence="2">
    <location>
        <begin position="59"/>
        <end position="102"/>
    </location>
</feature>